<gene>
    <name evidence="1" type="ORF">CY34DRAFT_811481</name>
</gene>
<sequence>MPIFVFYRSPRPTACTTAFIDQLNLNQTDLPRNNTIIKGYESNGHTGTSRHYARLAHV</sequence>
<name>A0A0C9ZFF8_9AGAM</name>
<reference evidence="2" key="2">
    <citation type="submission" date="2015-01" db="EMBL/GenBank/DDBJ databases">
        <title>Evolutionary Origins and Diversification of the Mycorrhizal Mutualists.</title>
        <authorList>
            <consortium name="DOE Joint Genome Institute"/>
            <consortium name="Mycorrhizal Genomics Consortium"/>
            <person name="Kohler A."/>
            <person name="Kuo A."/>
            <person name="Nagy L.G."/>
            <person name="Floudas D."/>
            <person name="Copeland A."/>
            <person name="Barry K.W."/>
            <person name="Cichocki N."/>
            <person name="Veneault-Fourrey C."/>
            <person name="LaButti K."/>
            <person name="Lindquist E.A."/>
            <person name="Lipzen A."/>
            <person name="Lundell T."/>
            <person name="Morin E."/>
            <person name="Murat C."/>
            <person name="Riley R."/>
            <person name="Ohm R."/>
            <person name="Sun H."/>
            <person name="Tunlid A."/>
            <person name="Henrissat B."/>
            <person name="Grigoriev I.V."/>
            <person name="Hibbett D.S."/>
            <person name="Martin F."/>
        </authorList>
    </citation>
    <scope>NUCLEOTIDE SEQUENCE [LARGE SCALE GENOMIC DNA]</scope>
    <source>
        <strain evidence="2">UH-Slu-Lm8-n1</strain>
    </source>
</reference>
<dbReference type="Proteomes" id="UP000054485">
    <property type="component" value="Unassembled WGS sequence"/>
</dbReference>
<reference evidence="1 2" key="1">
    <citation type="submission" date="2014-04" db="EMBL/GenBank/DDBJ databases">
        <authorList>
            <consortium name="DOE Joint Genome Institute"/>
            <person name="Kuo A."/>
            <person name="Ruytinx J."/>
            <person name="Rineau F."/>
            <person name="Colpaert J."/>
            <person name="Kohler A."/>
            <person name="Nagy L.G."/>
            <person name="Floudas D."/>
            <person name="Copeland A."/>
            <person name="Barry K.W."/>
            <person name="Cichocki N."/>
            <person name="Veneault-Fourrey C."/>
            <person name="LaButti K."/>
            <person name="Lindquist E.A."/>
            <person name="Lipzen A."/>
            <person name="Lundell T."/>
            <person name="Morin E."/>
            <person name="Murat C."/>
            <person name="Sun H."/>
            <person name="Tunlid A."/>
            <person name="Henrissat B."/>
            <person name="Grigoriev I.V."/>
            <person name="Hibbett D.S."/>
            <person name="Martin F."/>
            <person name="Nordberg H.P."/>
            <person name="Cantor M.N."/>
            <person name="Hua S.X."/>
        </authorList>
    </citation>
    <scope>NUCLEOTIDE SEQUENCE [LARGE SCALE GENOMIC DNA]</scope>
    <source>
        <strain evidence="1 2">UH-Slu-Lm8-n1</strain>
    </source>
</reference>
<protein>
    <submittedName>
        <fullName evidence="1">Uncharacterized protein</fullName>
    </submittedName>
</protein>
<keyword evidence="2" id="KW-1185">Reference proteome</keyword>
<evidence type="ECO:0000313" key="2">
    <source>
        <dbReference type="Proteomes" id="UP000054485"/>
    </source>
</evidence>
<dbReference type="AlphaFoldDB" id="A0A0C9ZFF8"/>
<evidence type="ECO:0000313" key="1">
    <source>
        <dbReference type="EMBL" id="KIK36195.1"/>
    </source>
</evidence>
<dbReference type="HOGENOM" id="CLU_2980663_0_0_1"/>
<dbReference type="EMBL" id="KN835551">
    <property type="protein sequence ID" value="KIK36195.1"/>
    <property type="molecule type" value="Genomic_DNA"/>
</dbReference>
<organism evidence="1 2">
    <name type="scientific">Suillus luteus UH-Slu-Lm8-n1</name>
    <dbReference type="NCBI Taxonomy" id="930992"/>
    <lineage>
        <taxon>Eukaryota</taxon>
        <taxon>Fungi</taxon>
        <taxon>Dikarya</taxon>
        <taxon>Basidiomycota</taxon>
        <taxon>Agaricomycotina</taxon>
        <taxon>Agaricomycetes</taxon>
        <taxon>Agaricomycetidae</taxon>
        <taxon>Boletales</taxon>
        <taxon>Suillineae</taxon>
        <taxon>Suillaceae</taxon>
        <taxon>Suillus</taxon>
    </lineage>
</organism>
<accession>A0A0C9ZFF8</accession>
<proteinExistence type="predicted"/>
<dbReference type="InParanoid" id="A0A0C9ZFF8"/>